<dbReference type="Pfam" id="PF05167">
    <property type="entry name" value="DUF711"/>
    <property type="match status" value="1"/>
</dbReference>
<evidence type="ECO:0000313" key="2">
    <source>
        <dbReference type="Proteomes" id="UP000254209"/>
    </source>
</evidence>
<dbReference type="OrthoDB" id="9763001at2"/>
<dbReference type="EMBL" id="UFSO01000002">
    <property type="protein sequence ID" value="SSY70392.1"/>
    <property type="molecule type" value="Genomic_DNA"/>
</dbReference>
<dbReference type="STRING" id="1120980.GCA_000745955_00864"/>
<protein>
    <submittedName>
        <fullName evidence="1">Uncharacterized conserved protein</fullName>
    </submittedName>
</protein>
<gene>
    <name evidence="1" type="ORF">NCTC10283_00481</name>
</gene>
<evidence type="ECO:0000313" key="1">
    <source>
        <dbReference type="EMBL" id="SSY70392.1"/>
    </source>
</evidence>
<keyword evidence="2" id="KW-1185">Reference proteome</keyword>
<dbReference type="InterPro" id="IPR007841">
    <property type="entry name" value="UPF0210"/>
</dbReference>
<reference evidence="1 2" key="1">
    <citation type="submission" date="2018-06" db="EMBL/GenBank/DDBJ databases">
        <authorList>
            <consortium name="Pathogen Informatics"/>
            <person name="Doyle S."/>
        </authorList>
    </citation>
    <scope>NUCLEOTIDE SEQUENCE [LARGE SCALE GENOMIC DNA]</scope>
    <source>
        <strain evidence="1 2">NCTC10283</strain>
    </source>
</reference>
<dbReference type="Gene3D" id="3.20.70.20">
    <property type="match status" value="1"/>
</dbReference>
<dbReference type="PANTHER" id="PTHR37560">
    <property type="entry name" value="UPF0210 PROTEIN SPR0218"/>
    <property type="match status" value="1"/>
</dbReference>
<dbReference type="AlphaFoldDB" id="A0A376BKV5"/>
<dbReference type="Proteomes" id="UP000254209">
    <property type="component" value="Unassembled WGS sequence"/>
</dbReference>
<proteinExistence type="predicted"/>
<dbReference type="PANTHER" id="PTHR37560:SF2">
    <property type="entry name" value="DUF711 DOMAIN-CONTAINING PROTEIN"/>
    <property type="match status" value="1"/>
</dbReference>
<accession>A0A376BKV5</accession>
<name>A0A376BKV5_9NEIS</name>
<organism evidence="1 2">
    <name type="scientific">Alysiella crassa</name>
    <dbReference type="NCBI Taxonomy" id="153491"/>
    <lineage>
        <taxon>Bacteria</taxon>
        <taxon>Pseudomonadati</taxon>
        <taxon>Pseudomonadota</taxon>
        <taxon>Betaproteobacteria</taxon>
        <taxon>Neisseriales</taxon>
        <taxon>Neisseriaceae</taxon>
        <taxon>Alysiella</taxon>
    </lineage>
</organism>
<sequence length="410" mass="45007">MVDIYLQNKELCRIRAITAFTVLPNDETQWQQVLANAKSQCDHVAEVLIKQGYIVQSIRIVSNPFGEYLDCQSTKSAALGLEKIRNILNQLNQNGLRIRFAIGEAKTAHEIALLPDLIAEYGDLCNACVNIPSDENGFLDNELIELSVKIVEKIAQITPRGEGNFNFTVNFNCQSFIPYFPASYHNGECGNCLVLGLETPDLLAAALHKCRLPKNYASKMQAAFVAMRDALQFHVQQIQEIIQSITLDDDWKYIGMDTSAAPSKNCTSMTELYQLLGVPHFGASGTVEVSSLLTRVFKSLENTQMLGFSGLMLAVTEDKGLAAATCEGQFDIRSLLTYSSVCGIGLDTVPIEGDTPLDKIAAIMRDTGTMAFRLNKPLTVRLFPVPNLKAGEMTAFESSDLCNCAVLSVP</sequence>
<dbReference type="SUPFAM" id="SSF51998">
    <property type="entry name" value="PFL-like glycyl radical enzymes"/>
    <property type="match status" value="1"/>
</dbReference>
<dbReference type="RefSeq" id="WP_034291969.1">
    <property type="nucleotide sequence ID" value="NZ_CP091519.2"/>
</dbReference>